<evidence type="ECO:0000313" key="2">
    <source>
        <dbReference type="EMBL" id="SOD90721.1"/>
    </source>
</evidence>
<keyword evidence="3" id="KW-1185">Reference proteome</keyword>
<dbReference type="AlphaFoldDB" id="A0A286G5A8"/>
<dbReference type="EMBL" id="OCNJ01000001">
    <property type="protein sequence ID" value="SOD90721.1"/>
    <property type="molecule type" value="Genomic_DNA"/>
</dbReference>
<feature type="signal peptide" evidence="1">
    <location>
        <begin position="1"/>
        <end position="27"/>
    </location>
</feature>
<feature type="chain" id="PRO_5012990417" evidence="1">
    <location>
        <begin position="28"/>
        <end position="187"/>
    </location>
</feature>
<reference evidence="2 3" key="1">
    <citation type="submission" date="2017-09" db="EMBL/GenBank/DDBJ databases">
        <authorList>
            <person name="Ehlers B."/>
            <person name="Leendertz F.H."/>
        </authorList>
    </citation>
    <scope>NUCLEOTIDE SEQUENCE [LARGE SCALE GENOMIC DNA]</scope>
    <source>
        <strain evidence="2 3">USBA 140</strain>
    </source>
</reference>
<dbReference type="Proteomes" id="UP000219621">
    <property type="component" value="Unassembled WGS sequence"/>
</dbReference>
<keyword evidence="1" id="KW-0732">Signal</keyword>
<gene>
    <name evidence="2" type="ORF">SAMN05421508_101637</name>
</gene>
<proteinExistence type="predicted"/>
<name>A0A286G5A8_9PROT</name>
<evidence type="ECO:0000313" key="3">
    <source>
        <dbReference type="Proteomes" id="UP000219621"/>
    </source>
</evidence>
<dbReference type="RefSeq" id="WP_097277507.1">
    <property type="nucleotide sequence ID" value="NZ_OCNJ01000001.1"/>
</dbReference>
<protein>
    <submittedName>
        <fullName evidence="2">Uncharacterized protein</fullName>
    </submittedName>
</protein>
<accession>A0A286G5A8</accession>
<organism evidence="2 3">
    <name type="scientific">Caenispirillum bisanense</name>
    <dbReference type="NCBI Taxonomy" id="414052"/>
    <lineage>
        <taxon>Bacteria</taxon>
        <taxon>Pseudomonadati</taxon>
        <taxon>Pseudomonadota</taxon>
        <taxon>Alphaproteobacteria</taxon>
        <taxon>Rhodospirillales</taxon>
        <taxon>Novispirillaceae</taxon>
        <taxon>Caenispirillum</taxon>
    </lineage>
</organism>
<dbReference type="OrthoDB" id="9851429at2"/>
<sequence length="187" mass="19659">MPRRRPQTVLAAAALLALAVPPGAASAAEVPRTLAGLDLGMTLDAARAAAVAQKLPFNGCDTVTVRGDGRPLVTICSHQGLSKGTELDLERTDLQVWADGAGTVFTIRNATPISCRPEEQVGVVRDIQARYEGIAQWQPAWSWTGGDGTTALDVEMKNAEAPCSVVSEIRTIATHDAVAAALKAEFE</sequence>
<evidence type="ECO:0000256" key="1">
    <source>
        <dbReference type="SAM" id="SignalP"/>
    </source>
</evidence>